<feature type="region of interest" description="Disordered" evidence="1">
    <location>
        <begin position="221"/>
        <end position="425"/>
    </location>
</feature>
<comment type="caution">
    <text evidence="2">The sequence shown here is derived from an EMBL/GenBank/DDBJ whole genome shotgun (WGS) entry which is preliminary data.</text>
</comment>
<keyword evidence="3" id="KW-1185">Reference proteome</keyword>
<sequence length="425" mass="47190">MGPRSLTEMCQRVATDNVKLITSLAGVPTAYMRVILKAVTSPEQLHQIELNSEDDIYDETTEHWKRLIKRKYPFLLAKYQWVPSNPKSWYKVFDKYKKTQDELDIAATNNLMADFAARNEQRISRTAKIVSLKDTRKLPPLPKEARSFGGARNFSSSTSSGFPSQPRVKQTFLQKTAKQVREEAMRLRLTTATGKLPVRAGQIARAPEAMLMDKRIERQFDPTATLPRAQRTKPAASVAADQERQNREARLLQIKKAGSKPSQPTPPSANVLNFDDDDDDDHTTRRRRDAPLDDANRFGDTQEFLAATPPAYAHSDDDDNDSGRHTGLTIDDLDSLDTDTPPRSNRAALTAKSPSPKASSPALKPTSRSLATPSSAAAAPKAPARGRSPSPTQVLHPPPPPPARAPAKRKPVDIFNRRPTKRPRA</sequence>
<dbReference type="PANTHER" id="PTHR47543:SF2">
    <property type="entry name" value="RNA POLYMERASE II TRANSCRIPTION FACTOR SIII SUBUNIT A"/>
    <property type="match status" value="1"/>
</dbReference>
<feature type="compositionally biased region" description="Low complexity" evidence="1">
    <location>
        <begin position="347"/>
        <end position="391"/>
    </location>
</feature>
<dbReference type="Proteomes" id="UP001270362">
    <property type="component" value="Unassembled WGS sequence"/>
</dbReference>
<feature type="region of interest" description="Disordered" evidence="1">
    <location>
        <begin position="140"/>
        <end position="169"/>
    </location>
</feature>
<dbReference type="InterPro" id="IPR010684">
    <property type="entry name" value="RNA_pol_II_trans_fac_SIII_A"/>
</dbReference>
<proteinExistence type="predicted"/>
<evidence type="ECO:0000313" key="2">
    <source>
        <dbReference type="EMBL" id="KAK3695015.1"/>
    </source>
</evidence>
<dbReference type="AlphaFoldDB" id="A0AAE0XKD5"/>
<gene>
    <name evidence="2" type="ORF">B0T22DRAFT_370865</name>
</gene>
<feature type="compositionally biased region" description="Basic and acidic residues" evidence="1">
    <location>
        <begin position="241"/>
        <end position="250"/>
    </location>
</feature>
<dbReference type="Gene3D" id="6.10.250.3180">
    <property type="match status" value="1"/>
</dbReference>
<evidence type="ECO:0000313" key="3">
    <source>
        <dbReference type="Proteomes" id="UP001270362"/>
    </source>
</evidence>
<protein>
    <recommendedName>
        <fullName evidence="4">Elongin-A</fullName>
    </recommendedName>
</protein>
<reference evidence="2" key="1">
    <citation type="journal article" date="2023" name="Mol. Phylogenet. Evol.">
        <title>Genome-scale phylogeny and comparative genomics of the fungal order Sordariales.</title>
        <authorList>
            <person name="Hensen N."/>
            <person name="Bonometti L."/>
            <person name="Westerberg I."/>
            <person name="Brannstrom I.O."/>
            <person name="Guillou S."/>
            <person name="Cros-Aarteil S."/>
            <person name="Calhoun S."/>
            <person name="Haridas S."/>
            <person name="Kuo A."/>
            <person name="Mondo S."/>
            <person name="Pangilinan J."/>
            <person name="Riley R."/>
            <person name="LaButti K."/>
            <person name="Andreopoulos B."/>
            <person name="Lipzen A."/>
            <person name="Chen C."/>
            <person name="Yan M."/>
            <person name="Daum C."/>
            <person name="Ng V."/>
            <person name="Clum A."/>
            <person name="Steindorff A."/>
            <person name="Ohm R.A."/>
            <person name="Martin F."/>
            <person name="Silar P."/>
            <person name="Natvig D.O."/>
            <person name="Lalanne C."/>
            <person name="Gautier V."/>
            <person name="Ament-Velasquez S.L."/>
            <person name="Kruys A."/>
            <person name="Hutchinson M.I."/>
            <person name="Powell A.J."/>
            <person name="Barry K."/>
            <person name="Miller A.N."/>
            <person name="Grigoriev I.V."/>
            <person name="Debuchy R."/>
            <person name="Gladieux P."/>
            <person name="Hiltunen Thoren M."/>
            <person name="Johannesson H."/>
        </authorList>
    </citation>
    <scope>NUCLEOTIDE SEQUENCE</scope>
    <source>
        <strain evidence="2">CBS 314.62</strain>
    </source>
</reference>
<dbReference type="PANTHER" id="PTHR47543">
    <property type="entry name" value="OS08G0169600 PROTEIN"/>
    <property type="match status" value="1"/>
</dbReference>
<organism evidence="2 3">
    <name type="scientific">Podospora appendiculata</name>
    <dbReference type="NCBI Taxonomy" id="314037"/>
    <lineage>
        <taxon>Eukaryota</taxon>
        <taxon>Fungi</taxon>
        <taxon>Dikarya</taxon>
        <taxon>Ascomycota</taxon>
        <taxon>Pezizomycotina</taxon>
        <taxon>Sordariomycetes</taxon>
        <taxon>Sordariomycetidae</taxon>
        <taxon>Sordariales</taxon>
        <taxon>Podosporaceae</taxon>
        <taxon>Podospora</taxon>
    </lineage>
</organism>
<evidence type="ECO:0008006" key="4">
    <source>
        <dbReference type="Google" id="ProtNLM"/>
    </source>
</evidence>
<name>A0AAE0XKD5_9PEZI</name>
<dbReference type="GO" id="GO:0006368">
    <property type="term" value="P:transcription elongation by RNA polymerase II"/>
    <property type="evidence" value="ECO:0007669"/>
    <property type="project" value="InterPro"/>
</dbReference>
<dbReference type="GO" id="GO:0070449">
    <property type="term" value="C:elongin complex"/>
    <property type="evidence" value="ECO:0007669"/>
    <property type="project" value="InterPro"/>
</dbReference>
<accession>A0AAE0XKD5</accession>
<dbReference type="Pfam" id="PF06881">
    <property type="entry name" value="Elongin_A"/>
    <property type="match status" value="1"/>
</dbReference>
<reference evidence="2" key="2">
    <citation type="submission" date="2023-06" db="EMBL/GenBank/DDBJ databases">
        <authorList>
            <consortium name="Lawrence Berkeley National Laboratory"/>
            <person name="Haridas S."/>
            <person name="Hensen N."/>
            <person name="Bonometti L."/>
            <person name="Westerberg I."/>
            <person name="Brannstrom I.O."/>
            <person name="Guillou S."/>
            <person name="Cros-Aarteil S."/>
            <person name="Calhoun S."/>
            <person name="Kuo A."/>
            <person name="Mondo S."/>
            <person name="Pangilinan J."/>
            <person name="Riley R."/>
            <person name="Labutti K."/>
            <person name="Andreopoulos B."/>
            <person name="Lipzen A."/>
            <person name="Chen C."/>
            <person name="Yanf M."/>
            <person name="Daum C."/>
            <person name="Ng V."/>
            <person name="Clum A."/>
            <person name="Steindorff A."/>
            <person name="Ohm R."/>
            <person name="Martin F."/>
            <person name="Silar P."/>
            <person name="Natvig D."/>
            <person name="Lalanne C."/>
            <person name="Gautier V."/>
            <person name="Ament-Velasquez S.L."/>
            <person name="Kruys A."/>
            <person name="Hutchinson M.I."/>
            <person name="Powell A.J."/>
            <person name="Barry K."/>
            <person name="Miller A.N."/>
            <person name="Grigoriev I.V."/>
            <person name="Debuchy R."/>
            <person name="Gladieux P."/>
            <person name="Thoren M.H."/>
            <person name="Johannesson H."/>
        </authorList>
    </citation>
    <scope>NUCLEOTIDE SEQUENCE</scope>
    <source>
        <strain evidence="2">CBS 314.62</strain>
    </source>
</reference>
<evidence type="ECO:0000256" key="1">
    <source>
        <dbReference type="SAM" id="MobiDB-lite"/>
    </source>
</evidence>
<dbReference type="EMBL" id="JAULSO010000001">
    <property type="protein sequence ID" value="KAK3695015.1"/>
    <property type="molecule type" value="Genomic_DNA"/>
</dbReference>